<dbReference type="SUPFAM" id="SSF51735">
    <property type="entry name" value="NAD(P)-binding Rossmann-fold domains"/>
    <property type="match status" value="1"/>
</dbReference>
<accession>A0A2A7S509</accession>
<dbReference type="InterPro" id="IPR000683">
    <property type="entry name" value="Gfo/Idh/MocA-like_OxRdtase_N"/>
</dbReference>
<dbReference type="PANTHER" id="PTHR42840:SF3">
    <property type="entry name" value="BINDING ROSSMANN FOLD OXIDOREDUCTASE, PUTATIVE (AFU_ORTHOLOGUE AFUA_2G10240)-RELATED"/>
    <property type="match status" value="1"/>
</dbReference>
<evidence type="ECO:0000259" key="4">
    <source>
        <dbReference type="Pfam" id="PF22725"/>
    </source>
</evidence>
<dbReference type="InterPro" id="IPR055170">
    <property type="entry name" value="GFO_IDH_MocA-like_dom"/>
</dbReference>
<evidence type="ECO:0000256" key="2">
    <source>
        <dbReference type="ARBA" id="ARBA00023002"/>
    </source>
</evidence>
<protein>
    <submittedName>
        <fullName evidence="5">Oxidoreductase</fullName>
    </submittedName>
</protein>
<dbReference type="Pfam" id="PF01408">
    <property type="entry name" value="GFO_IDH_MocA"/>
    <property type="match status" value="1"/>
</dbReference>
<dbReference type="Gene3D" id="3.40.50.720">
    <property type="entry name" value="NAD(P)-binding Rossmann-like Domain"/>
    <property type="match status" value="1"/>
</dbReference>
<organism evidence="5 6">
    <name type="scientific">Burkholderia gladioli</name>
    <name type="common">Pseudomonas marginata</name>
    <name type="synonym">Phytomonas marginata</name>
    <dbReference type="NCBI Taxonomy" id="28095"/>
    <lineage>
        <taxon>Bacteria</taxon>
        <taxon>Pseudomonadati</taxon>
        <taxon>Pseudomonadota</taxon>
        <taxon>Betaproteobacteria</taxon>
        <taxon>Burkholderiales</taxon>
        <taxon>Burkholderiaceae</taxon>
        <taxon>Burkholderia</taxon>
    </lineage>
</organism>
<dbReference type="GO" id="GO:0006740">
    <property type="term" value="P:NADPH regeneration"/>
    <property type="evidence" value="ECO:0007669"/>
    <property type="project" value="TreeGrafter"/>
</dbReference>
<dbReference type="RefSeq" id="WP_036028174.1">
    <property type="nucleotide sequence ID" value="NZ_CADEPX010000016.1"/>
</dbReference>
<dbReference type="AlphaFoldDB" id="A0A2A7S509"/>
<dbReference type="GO" id="GO:0016491">
    <property type="term" value="F:oxidoreductase activity"/>
    <property type="evidence" value="ECO:0007669"/>
    <property type="project" value="UniProtKB-KW"/>
</dbReference>
<comment type="similarity">
    <text evidence="1">Belongs to the Gfo/Idh/MocA family.</text>
</comment>
<feature type="domain" description="Gfo/Idh/MocA-like oxidoreductase N-terminal" evidence="3">
    <location>
        <begin position="10"/>
        <end position="122"/>
    </location>
</feature>
<dbReference type="GO" id="GO:0000166">
    <property type="term" value="F:nucleotide binding"/>
    <property type="evidence" value="ECO:0007669"/>
    <property type="project" value="InterPro"/>
</dbReference>
<evidence type="ECO:0000313" key="6">
    <source>
        <dbReference type="Proteomes" id="UP000220629"/>
    </source>
</evidence>
<dbReference type="Proteomes" id="UP000220629">
    <property type="component" value="Unassembled WGS sequence"/>
</dbReference>
<dbReference type="PANTHER" id="PTHR42840">
    <property type="entry name" value="NAD(P)-BINDING ROSSMANN-FOLD SUPERFAMILY PROTEIN-RELATED"/>
    <property type="match status" value="1"/>
</dbReference>
<dbReference type="Gene3D" id="3.30.360.10">
    <property type="entry name" value="Dihydrodipicolinate Reductase, domain 2"/>
    <property type="match status" value="1"/>
</dbReference>
<dbReference type="InterPro" id="IPR036291">
    <property type="entry name" value="NAD(P)-bd_dom_sf"/>
</dbReference>
<dbReference type="EMBL" id="PDDY01000004">
    <property type="protein sequence ID" value="PEH38757.1"/>
    <property type="molecule type" value="Genomic_DNA"/>
</dbReference>
<feature type="domain" description="GFO/IDH/MocA-like oxidoreductase" evidence="4">
    <location>
        <begin position="139"/>
        <end position="263"/>
    </location>
</feature>
<dbReference type="GO" id="GO:0005737">
    <property type="term" value="C:cytoplasm"/>
    <property type="evidence" value="ECO:0007669"/>
    <property type="project" value="TreeGrafter"/>
</dbReference>
<dbReference type="Pfam" id="PF22725">
    <property type="entry name" value="GFO_IDH_MocA_C3"/>
    <property type="match status" value="1"/>
</dbReference>
<name>A0A2A7S509_BURGA</name>
<comment type="caution">
    <text evidence="5">The sequence shown here is derived from an EMBL/GenBank/DDBJ whole genome shotgun (WGS) entry which is preliminary data.</text>
</comment>
<evidence type="ECO:0000313" key="5">
    <source>
        <dbReference type="EMBL" id="PEH38757.1"/>
    </source>
</evidence>
<evidence type="ECO:0000259" key="3">
    <source>
        <dbReference type="Pfam" id="PF01408"/>
    </source>
</evidence>
<reference evidence="6" key="1">
    <citation type="submission" date="2017-09" db="EMBL/GenBank/DDBJ databases">
        <title>FDA dAtabase for Regulatory Grade micrObial Sequences (FDA-ARGOS): Supporting development and validation of Infectious Disease Dx tests.</title>
        <authorList>
            <person name="Minogue T."/>
            <person name="Wolcott M."/>
            <person name="Wasieloski L."/>
            <person name="Aguilar W."/>
            <person name="Moore D."/>
            <person name="Tallon L."/>
            <person name="Sadzewicz L."/>
            <person name="Ott S."/>
            <person name="Zhao X."/>
            <person name="Nagaraj S."/>
            <person name="Vavikolanu K."/>
            <person name="Aluvathingal J."/>
            <person name="Nadendla S."/>
            <person name="Sichtig H."/>
        </authorList>
    </citation>
    <scope>NUCLEOTIDE SEQUENCE [LARGE SCALE GENOMIC DNA]</scope>
    <source>
        <strain evidence="6">FDAARGOS_390</strain>
    </source>
</reference>
<gene>
    <name evidence="5" type="ORF">CRM94_30935</name>
</gene>
<dbReference type="SUPFAM" id="SSF55347">
    <property type="entry name" value="Glyceraldehyde-3-phosphate dehydrogenase-like, C-terminal domain"/>
    <property type="match status" value="1"/>
</dbReference>
<keyword evidence="2" id="KW-0560">Oxidoreductase</keyword>
<sequence length="345" mass="37013">MPEQTSPAKVRIGIAGLGRLGRRHAENLARRVAGAELAAACSPLGEELAWARDTLGVPRLYEDFEALVADPALDALWLVTPSSLHAQQIIAALRAGKHVFCEKPLSLDIAECERVIAEANARPQLQATIGFMRRFDPSYREAFERVAEGGIGRPFLVRSQTTDQNDPDGFFVRFAPSSGGIFLDCSVHDIDVARWLLGKPRATRVFAAGTIALHPGLSECGDVDNGVAICEFEGGALAMFYASRTMAHGNDSHSEVIGTAGALSIGRNPRANRVEIYDASGIRNTCTPTFFDRFEAAFLVEAQAFVDAVRGLGESGGATLADALEATRIGHAMREALHTGRAVEL</sequence>
<evidence type="ECO:0000256" key="1">
    <source>
        <dbReference type="ARBA" id="ARBA00010928"/>
    </source>
</evidence>
<proteinExistence type="inferred from homology"/>